<dbReference type="GO" id="GO:0006538">
    <property type="term" value="P:L-glutamate catabolic process"/>
    <property type="evidence" value="ECO:0007669"/>
    <property type="project" value="TreeGrafter"/>
</dbReference>
<keyword evidence="5" id="KW-0520">NAD</keyword>
<evidence type="ECO:0000256" key="2">
    <source>
        <dbReference type="ARBA" id="ARBA00023002"/>
    </source>
</evidence>
<evidence type="ECO:0000256" key="1">
    <source>
        <dbReference type="ARBA" id="ARBA00006382"/>
    </source>
</evidence>
<dbReference type="GO" id="GO:0000166">
    <property type="term" value="F:nucleotide binding"/>
    <property type="evidence" value="ECO:0007669"/>
    <property type="project" value="UniProtKB-KW"/>
</dbReference>
<feature type="binding site" evidence="5">
    <location>
        <position position="103"/>
    </location>
    <ligand>
        <name>substrate</name>
    </ligand>
</feature>
<accession>A0A0S4N328</accession>
<evidence type="ECO:0000256" key="7">
    <source>
        <dbReference type="RuleBase" id="RU004417"/>
    </source>
</evidence>
<evidence type="ECO:0000313" key="9">
    <source>
        <dbReference type="EMBL" id="CUS89674.1"/>
    </source>
</evidence>
<accession>A0A0N7MZC2</accession>
<reference evidence="10 11" key="2">
    <citation type="submission" date="2015-11" db="EMBL/GenBank/DDBJ databases">
        <authorList>
            <person name="Zhang Y."/>
            <person name="Guo Z."/>
        </authorList>
    </citation>
    <scope>NUCLEOTIDE SEQUENCE [LARGE SCALE GENOMIC DNA]</scope>
    <source>
        <strain evidence="10">JGI-4</strain>
    </source>
</reference>
<protein>
    <recommendedName>
        <fullName evidence="3">Glutamate dehydrogenase</fullName>
    </recommendedName>
</protein>
<evidence type="ECO:0000256" key="5">
    <source>
        <dbReference type="PIRSR" id="PIRSR000185-2"/>
    </source>
</evidence>
<feature type="site" description="Important for catalysis" evidence="6">
    <location>
        <position position="155"/>
    </location>
</feature>
<accession>A0A0P1MQI3</accession>
<dbReference type="SUPFAM" id="SSF53223">
    <property type="entry name" value="Aminoacid dehydrogenase-like, N-terminal domain"/>
    <property type="match status" value="1"/>
</dbReference>
<dbReference type="SUPFAM" id="SSF51735">
    <property type="entry name" value="NAD(P)-binding Rossmann-fold domains"/>
    <property type="match status" value="1"/>
</dbReference>
<dbReference type="Pfam" id="PF00208">
    <property type="entry name" value="ELFV_dehydrog"/>
    <property type="match status" value="1"/>
</dbReference>
<feature type="binding site" evidence="5">
    <location>
        <position position="230"/>
    </location>
    <ligand>
        <name>NAD(+)</name>
        <dbReference type="ChEBI" id="CHEBI:57540"/>
    </ligand>
</feature>
<dbReference type="OrthoDB" id="9803297at2"/>
<dbReference type="CDD" id="cd01076">
    <property type="entry name" value="NAD_bind_1_Glu_DH"/>
    <property type="match status" value="1"/>
</dbReference>
<dbReference type="PIRSF" id="PIRSF000185">
    <property type="entry name" value="Glu_DH"/>
    <property type="match status" value="1"/>
</dbReference>
<dbReference type="Proteomes" id="UP000182011">
    <property type="component" value="Unassembled WGS sequence"/>
</dbReference>
<dbReference type="PANTHER" id="PTHR11606:SF13">
    <property type="entry name" value="GLUTAMATE DEHYDROGENASE 1, MITOCHONDRIAL"/>
    <property type="match status" value="1"/>
</dbReference>
<evidence type="ECO:0000313" key="12">
    <source>
        <dbReference type="Proteomes" id="UP000182200"/>
    </source>
</evidence>
<dbReference type="Gene3D" id="3.40.50.10860">
    <property type="entry name" value="Leucine Dehydrogenase, chain A, domain 1"/>
    <property type="match status" value="1"/>
</dbReference>
<dbReference type="InterPro" id="IPR046346">
    <property type="entry name" value="Aminoacid_DH-like_N_sf"/>
</dbReference>
<accession>A0A0P1M4P3</accession>
<keyword evidence="12" id="KW-1185">Reference proteome</keyword>
<dbReference type="InterPro" id="IPR033922">
    <property type="entry name" value="NAD_bind_Glu_DH"/>
</dbReference>
<dbReference type="Proteomes" id="UP000182200">
    <property type="component" value="Unassembled WGS sequence"/>
</dbReference>
<dbReference type="RefSeq" id="WP_047133966.1">
    <property type="nucleotide sequence ID" value="NZ_CZVI01000018.1"/>
</dbReference>
<dbReference type="PRINTS" id="PR00082">
    <property type="entry name" value="GLFDHDRGNASE"/>
</dbReference>
<dbReference type="FunFam" id="3.40.50.10860:FF:000003">
    <property type="entry name" value="Glutamate dehydrogenase"/>
    <property type="match status" value="1"/>
</dbReference>
<evidence type="ECO:0000313" key="11">
    <source>
        <dbReference type="Proteomes" id="UP000182011"/>
    </source>
</evidence>
<evidence type="ECO:0000259" key="8">
    <source>
        <dbReference type="SMART" id="SM00839"/>
    </source>
</evidence>
<dbReference type="Gene3D" id="3.40.50.720">
    <property type="entry name" value="NAD(P)-binding Rossmann-like Domain"/>
    <property type="match status" value="1"/>
</dbReference>
<name>A0A0P1MQI3_9BACT</name>
<dbReference type="EMBL" id="FAOP01000005">
    <property type="protein sequence ID" value="CUU05128.1"/>
    <property type="molecule type" value="Genomic_DNA"/>
</dbReference>
<dbReference type="InterPro" id="IPR006096">
    <property type="entry name" value="Glu/Leu/Phe/Val/Trp_DH_C"/>
</dbReference>
<accession>A0A0P1M5P4</accession>
<feature type="binding site" evidence="5">
    <location>
        <position position="358"/>
    </location>
    <ligand>
        <name>substrate</name>
    </ligand>
</feature>
<reference evidence="9 12" key="1">
    <citation type="submission" date="2015-11" db="EMBL/GenBank/DDBJ databases">
        <authorList>
            <person name="Varghese N."/>
        </authorList>
    </citation>
    <scope>NUCLEOTIDE SEQUENCE [LARGE SCALE GENOMIC DNA]</scope>
    <source>
        <strain evidence="9 12">JGI-8</strain>
    </source>
</reference>
<dbReference type="InterPro" id="IPR036291">
    <property type="entry name" value="NAD(P)-bd_dom_sf"/>
</dbReference>
<dbReference type="AlphaFoldDB" id="A0A0P1MQI3"/>
<keyword evidence="5" id="KW-0547">Nucleotide-binding</keyword>
<proteinExistence type="inferred from homology"/>
<accession>A0A0P1P5F7</accession>
<evidence type="ECO:0000313" key="10">
    <source>
        <dbReference type="EMBL" id="CUU05128.1"/>
    </source>
</evidence>
<dbReference type="EMBL" id="CZVI01000018">
    <property type="protein sequence ID" value="CUS89674.1"/>
    <property type="molecule type" value="Genomic_DNA"/>
</dbReference>
<evidence type="ECO:0000256" key="4">
    <source>
        <dbReference type="PIRSR" id="PIRSR000185-1"/>
    </source>
</evidence>
<feature type="binding site" evidence="5">
    <location>
        <position position="79"/>
    </location>
    <ligand>
        <name>substrate</name>
    </ligand>
</feature>
<dbReference type="InterPro" id="IPR014362">
    <property type="entry name" value="Glu_DH"/>
</dbReference>
<feature type="active site" description="Proton donor" evidence="4">
    <location>
        <position position="115"/>
    </location>
</feature>
<dbReference type="InterPro" id="IPR006097">
    <property type="entry name" value="Glu/Leu/Phe/Val/Trp_DH_dimer"/>
</dbReference>
<dbReference type="InterPro" id="IPR033524">
    <property type="entry name" value="Glu/Leu/Phe/Val_DH_AS"/>
</dbReference>
<feature type="binding site" evidence="5">
    <location>
        <position position="199"/>
    </location>
    <ligand>
        <name>NAD(+)</name>
        <dbReference type="ChEBI" id="CHEBI:57540"/>
    </ligand>
</feature>
<accession>A0A0P1LK95</accession>
<feature type="domain" description="Glutamate/phenylalanine/leucine/valine/L-tryptophan dehydrogenase C-terminal" evidence="8">
    <location>
        <begin position="192"/>
        <end position="422"/>
    </location>
</feature>
<evidence type="ECO:0000256" key="6">
    <source>
        <dbReference type="PIRSR" id="PIRSR000185-3"/>
    </source>
</evidence>
<sequence length="425" mass="46718">MIAEKEKALKNGARSIYDMALETFDKAADLLNLEWDIREHIKYPERILIVNFPVRMDNGKVQHFEGYRVQYNTARGPAKGGIRYHPNVTLDEVKALAFWMTWKCAIVNIPFGGGKGGVVCNPKEMSQGELERLTRRYTAEILPLIGPEKDIPAPDVYTNPQVMAWIMDTYSMMKGYAVPGVVTGKPISLGGSVGRDQATGRGVFYTTQKAVEHLGMKLDGATIVVQGFGNAGSVAAMLFENAGAKVIAVNDSKGGIFNDKGLDIKKLIEHKNKTGSVVGFPNSEPITADELLALKCDILVPAALENAIHEGNAGNIKARIIAEAANGPTTPEADAILEDKGVFVIPDILCNAGGVTVSYFEWVQDEQHLFWDEEQIYSMLEKIMKRAFDEVLSIHLKNRVSMRMAAYMLGISRVAEAVRLRGLYP</sequence>
<dbReference type="PROSITE" id="PS00074">
    <property type="entry name" value="GLFV_DEHYDROGENASE"/>
    <property type="match status" value="1"/>
</dbReference>
<gene>
    <name evidence="10" type="ORF">JGI4_01168</name>
    <name evidence="9" type="ORF">JGI8_01338</name>
</gene>
<dbReference type="GO" id="GO:0004352">
    <property type="term" value="F:glutamate dehydrogenase (NAD+) activity"/>
    <property type="evidence" value="ECO:0007669"/>
    <property type="project" value="TreeGrafter"/>
</dbReference>
<keyword evidence="2 3" id="KW-0560">Oxidoreductase</keyword>
<dbReference type="InterPro" id="IPR006095">
    <property type="entry name" value="Glu/Leu/Phe/Val/Trp_DH"/>
</dbReference>
<evidence type="ECO:0000256" key="3">
    <source>
        <dbReference type="PIRNR" id="PIRNR000185"/>
    </source>
</evidence>
<dbReference type="Pfam" id="PF02812">
    <property type="entry name" value="ELFV_dehydrog_N"/>
    <property type="match status" value="1"/>
</dbReference>
<accession>A0A0P1M1Y3</accession>
<accession>A0A0P1LIF3</accession>
<accession>A0A0P1LJ10</accession>
<organism evidence="10 11">
    <name type="scientific">Candidatus Kryptonium thompsonii</name>
    <dbReference type="NCBI Taxonomy" id="1633631"/>
    <lineage>
        <taxon>Bacteria</taxon>
        <taxon>Pseudomonadati</taxon>
        <taxon>Candidatus Kryptoniota</taxon>
        <taxon>Candidatus Kryptonium</taxon>
    </lineage>
</organism>
<dbReference type="STRING" id="1633631.GCA_001442925_01164"/>
<dbReference type="PANTHER" id="PTHR11606">
    <property type="entry name" value="GLUTAMATE DEHYDROGENASE"/>
    <property type="match status" value="1"/>
</dbReference>
<dbReference type="SMART" id="SM00839">
    <property type="entry name" value="ELFV_dehydrog"/>
    <property type="match status" value="1"/>
</dbReference>
<accession>A0A0P1LNP2</accession>
<comment type="similarity">
    <text evidence="1 3 7">Belongs to the Glu/Leu/Phe/Val dehydrogenases family.</text>
</comment>